<dbReference type="InterPro" id="IPR050194">
    <property type="entry name" value="Glycosyltransferase_grp1"/>
</dbReference>
<feature type="domain" description="Glycosyltransferase subfamily 4-like N-terminal" evidence="2">
    <location>
        <begin position="35"/>
        <end position="206"/>
    </location>
</feature>
<gene>
    <name evidence="3" type="ORF">KHB02_013885</name>
</gene>
<dbReference type="GO" id="GO:0016757">
    <property type="term" value="F:glycosyltransferase activity"/>
    <property type="evidence" value="ECO:0007669"/>
    <property type="project" value="InterPro"/>
</dbReference>
<feature type="domain" description="Glycosyl transferase family 1" evidence="1">
    <location>
        <begin position="222"/>
        <end position="379"/>
    </location>
</feature>
<evidence type="ECO:0000259" key="1">
    <source>
        <dbReference type="Pfam" id="PF00534"/>
    </source>
</evidence>
<evidence type="ECO:0000313" key="4">
    <source>
        <dbReference type="Proteomes" id="UP000677265"/>
    </source>
</evidence>
<reference evidence="3 4" key="1">
    <citation type="submission" date="2022-03" db="EMBL/GenBank/DDBJ databases">
        <title>Novel Bacillus species.</title>
        <authorList>
            <person name="Liu G."/>
        </authorList>
    </citation>
    <scope>NUCLEOTIDE SEQUENCE [LARGE SCALE GENOMIC DNA]</scope>
    <source>
        <strain evidence="3 4">FJAT-50051</strain>
    </source>
</reference>
<dbReference type="AlphaFoldDB" id="A0A9J6MQ98"/>
<protein>
    <submittedName>
        <fullName evidence="3">Glycosyltransferase family 4 protein</fullName>
    </submittedName>
</protein>
<evidence type="ECO:0000259" key="2">
    <source>
        <dbReference type="Pfam" id="PF13439"/>
    </source>
</evidence>
<keyword evidence="4" id="KW-1185">Reference proteome</keyword>
<comment type="caution">
    <text evidence="3">The sequence shown here is derived from an EMBL/GenBank/DDBJ whole genome shotgun (WGS) entry which is preliminary data.</text>
</comment>
<dbReference type="Proteomes" id="UP000677265">
    <property type="component" value="Unassembled WGS sequence"/>
</dbReference>
<dbReference type="InterPro" id="IPR028098">
    <property type="entry name" value="Glyco_trans_4-like_N"/>
</dbReference>
<organism evidence="3 4">
    <name type="scientific">Neobacillus citreus</name>
    <dbReference type="NCBI Taxonomy" id="2833578"/>
    <lineage>
        <taxon>Bacteria</taxon>
        <taxon>Bacillati</taxon>
        <taxon>Bacillota</taxon>
        <taxon>Bacilli</taxon>
        <taxon>Bacillales</taxon>
        <taxon>Bacillaceae</taxon>
        <taxon>Neobacillus</taxon>
    </lineage>
</organism>
<dbReference type="PANTHER" id="PTHR45947:SF3">
    <property type="entry name" value="SULFOQUINOVOSYL TRANSFERASE SQD2"/>
    <property type="match status" value="1"/>
</dbReference>
<dbReference type="RefSeq" id="WP_241113855.1">
    <property type="nucleotide sequence ID" value="NZ_JAGYPE020000023.1"/>
</dbReference>
<dbReference type="Pfam" id="PF00534">
    <property type="entry name" value="Glycos_transf_1"/>
    <property type="match status" value="1"/>
</dbReference>
<evidence type="ECO:0000313" key="3">
    <source>
        <dbReference type="EMBL" id="MCH6266616.1"/>
    </source>
</evidence>
<dbReference type="CDD" id="cd03801">
    <property type="entry name" value="GT4_PimA-like"/>
    <property type="match status" value="1"/>
</dbReference>
<dbReference type="PANTHER" id="PTHR45947">
    <property type="entry name" value="SULFOQUINOVOSYL TRANSFERASE SQD2"/>
    <property type="match status" value="1"/>
</dbReference>
<sequence length="413" mass="45766">MPNMLVPEADLKQSRLSGRKVKLLMLCWEYPPNVVGGLARHVYGLSVHLAKMGYEVHVITAGERKLPDHEIVNQVNIHRVFPINELDENFLSWIGGLNLAMAFRAEKLAEEISFDLIHAHDWLVGAAAITLKELLDIPLLTTIHATEHGRNNGIFTGIQRFIHEKEEQLMRESNQLIVCSSYMKEHLAGVFQADDKKVIVIPNGVEEPSSNMGAGEVIPCLQEKKYIFSIGRIVKEKGFETIIEAAAIAKVKGLDYFFVVAGKGPMLETYRLQVLEMQLAGQIAFVGYITDEQRNALIDKCSMAVIPSLYEPFGIVALEAMALGKPTILSNTGGMKGIIKHLQTGLLMNPGDAESMLEQIGYLEENPAIAEEIGSKGKEIVKSLYGWSRIALETGKVMGDMALQKKVNETMKK</sequence>
<dbReference type="Pfam" id="PF13439">
    <property type="entry name" value="Glyco_transf_4"/>
    <property type="match status" value="1"/>
</dbReference>
<proteinExistence type="predicted"/>
<dbReference type="Gene3D" id="3.40.50.2000">
    <property type="entry name" value="Glycogen Phosphorylase B"/>
    <property type="match status" value="2"/>
</dbReference>
<name>A0A9J6MQ98_9BACI</name>
<dbReference type="InterPro" id="IPR001296">
    <property type="entry name" value="Glyco_trans_1"/>
</dbReference>
<dbReference type="EMBL" id="JAGYPE020000023">
    <property type="protein sequence ID" value="MCH6266616.1"/>
    <property type="molecule type" value="Genomic_DNA"/>
</dbReference>
<accession>A0A9J6MQ98</accession>
<dbReference type="SUPFAM" id="SSF53756">
    <property type="entry name" value="UDP-Glycosyltransferase/glycogen phosphorylase"/>
    <property type="match status" value="1"/>
</dbReference>